<keyword evidence="2" id="KW-0805">Transcription regulation</keyword>
<dbReference type="InterPro" id="IPR036388">
    <property type="entry name" value="WH-like_DNA-bd_sf"/>
</dbReference>
<comment type="similarity">
    <text evidence="1">Belongs to the LysR transcriptional regulatory family.</text>
</comment>
<dbReference type="Pfam" id="PF00126">
    <property type="entry name" value="HTH_1"/>
    <property type="match status" value="1"/>
</dbReference>
<name>A0A177N7I6_9GAMM</name>
<dbReference type="Gene3D" id="1.10.10.10">
    <property type="entry name" value="Winged helix-like DNA-binding domain superfamily/Winged helix DNA-binding domain"/>
    <property type="match status" value="1"/>
</dbReference>
<reference evidence="8" key="1">
    <citation type="submission" date="2016-03" db="EMBL/GenBank/DDBJ databases">
        <authorList>
            <person name="Heylen K."/>
            <person name="De Vos P."/>
            <person name="Vekeman B."/>
        </authorList>
    </citation>
    <scope>NUCLEOTIDE SEQUENCE [LARGE SCALE GENOMIC DNA]</scope>
    <source>
        <strain evidence="8">R-45383</strain>
    </source>
</reference>
<evidence type="ECO:0000313" key="7">
    <source>
        <dbReference type="EMBL" id="OAI13149.1"/>
    </source>
</evidence>
<dbReference type="InterPro" id="IPR036390">
    <property type="entry name" value="WH_DNA-bd_sf"/>
</dbReference>
<keyword evidence="5" id="KW-0804">Transcription</keyword>
<dbReference type="InterPro" id="IPR000847">
    <property type="entry name" value="LysR_HTH_N"/>
</dbReference>
<dbReference type="SUPFAM" id="SSF53850">
    <property type="entry name" value="Periplasmic binding protein-like II"/>
    <property type="match status" value="1"/>
</dbReference>
<gene>
    <name evidence="7" type="ORF">A1355_00900</name>
</gene>
<evidence type="ECO:0000256" key="5">
    <source>
        <dbReference type="ARBA" id="ARBA00023163"/>
    </source>
</evidence>
<dbReference type="CDD" id="cd08411">
    <property type="entry name" value="PBP2_OxyR"/>
    <property type="match status" value="1"/>
</dbReference>
<dbReference type="EMBL" id="LUUK01000213">
    <property type="protein sequence ID" value="OAI13149.1"/>
    <property type="molecule type" value="Genomic_DNA"/>
</dbReference>
<dbReference type="PANTHER" id="PTHR30346">
    <property type="entry name" value="TRANSCRIPTIONAL DUAL REGULATOR HCAR-RELATED"/>
    <property type="match status" value="1"/>
</dbReference>
<dbReference type="PROSITE" id="PS50931">
    <property type="entry name" value="HTH_LYSR"/>
    <property type="match status" value="1"/>
</dbReference>
<keyword evidence="4" id="KW-0010">Activator</keyword>
<sequence length="296" mass="32883">MNLRDLQYLIAVADLRSFGQAAERCFISQPTLSTQIKKLEDELGIQIFERTNKKVLPTELGEQIIASARRILKEQANIKELAATAQDPLSGNLRLGAFPTLASYLFPQLVPLIKHALPRIRLILVEEKSEQLLQQLRGGQLDCALLAMPIYEDFLDSQPLFDDEFLLAVHDDHPLTGKATVAADDLNGERLLLLDEGHCLRGHALQVCRTVGADEEQDVRATSLETLRQMVRAGTGITLVPRIAARAEAGLRYLPFQPPAPNRTIGLVWRKTSARDALIRELSELIRTASDLTPSL</sequence>
<dbReference type="Gene3D" id="3.40.190.10">
    <property type="entry name" value="Periplasmic binding protein-like II"/>
    <property type="match status" value="2"/>
</dbReference>
<keyword evidence="3" id="KW-0238">DNA-binding</keyword>
<dbReference type="InterPro" id="IPR005119">
    <property type="entry name" value="LysR_subst-bd"/>
</dbReference>
<dbReference type="GO" id="GO:0032993">
    <property type="term" value="C:protein-DNA complex"/>
    <property type="evidence" value="ECO:0007669"/>
    <property type="project" value="TreeGrafter"/>
</dbReference>
<evidence type="ECO:0000256" key="4">
    <source>
        <dbReference type="ARBA" id="ARBA00023159"/>
    </source>
</evidence>
<keyword evidence="8" id="KW-1185">Reference proteome</keyword>
<organism evidence="7 8">
    <name type="scientific">Methylomonas koyamae</name>
    <dbReference type="NCBI Taxonomy" id="702114"/>
    <lineage>
        <taxon>Bacteria</taxon>
        <taxon>Pseudomonadati</taxon>
        <taxon>Pseudomonadota</taxon>
        <taxon>Gammaproteobacteria</taxon>
        <taxon>Methylococcales</taxon>
        <taxon>Methylococcaceae</taxon>
        <taxon>Methylomonas</taxon>
    </lineage>
</organism>
<dbReference type="AlphaFoldDB" id="A0A177N7I6"/>
<protein>
    <submittedName>
        <fullName evidence="7">Transcriptional regulator</fullName>
    </submittedName>
</protein>
<proteinExistence type="inferred from homology"/>
<evidence type="ECO:0000259" key="6">
    <source>
        <dbReference type="PROSITE" id="PS50931"/>
    </source>
</evidence>
<feature type="domain" description="HTH lysR-type" evidence="6">
    <location>
        <begin position="1"/>
        <end position="58"/>
    </location>
</feature>
<evidence type="ECO:0000256" key="1">
    <source>
        <dbReference type="ARBA" id="ARBA00009437"/>
    </source>
</evidence>
<dbReference type="GO" id="GO:0003700">
    <property type="term" value="F:DNA-binding transcription factor activity"/>
    <property type="evidence" value="ECO:0007669"/>
    <property type="project" value="InterPro"/>
</dbReference>
<evidence type="ECO:0000256" key="3">
    <source>
        <dbReference type="ARBA" id="ARBA00023125"/>
    </source>
</evidence>
<evidence type="ECO:0000313" key="8">
    <source>
        <dbReference type="Proteomes" id="UP000077628"/>
    </source>
</evidence>
<dbReference type="OrthoDB" id="9775392at2"/>
<dbReference type="Pfam" id="PF03466">
    <property type="entry name" value="LysR_substrate"/>
    <property type="match status" value="1"/>
</dbReference>
<dbReference type="GO" id="GO:0003677">
    <property type="term" value="F:DNA binding"/>
    <property type="evidence" value="ECO:0007669"/>
    <property type="project" value="UniProtKB-KW"/>
</dbReference>
<dbReference type="Proteomes" id="UP000077628">
    <property type="component" value="Unassembled WGS sequence"/>
</dbReference>
<dbReference type="RefSeq" id="WP_064031283.1">
    <property type="nucleotide sequence ID" value="NZ_LUUK01000213.1"/>
</dbReference>
<dbReference type="SUPFAM" id="SSF46785">
    <property type="entry name" value="Winged helix' DNA-binding domain"/>
    <property type="match status" value="1"/>
</dbReference>
<comment type="caution">
    <text evidence="7">The sequence shown here is derived from an EMBL/GenBank/DDBJ whole genome shotgun (WGS) entry which is preliminary data.</text>
</comment>
<dbReference type="FunFam" id="1.10.10.10:FF:000001">
    <property type="entry name" value="LysR family transcriptional regulator"/>
    <property type="match status" value="1"/>
</dbReference>
<dbReference type="PANTHER" id="PTHR30346:SF26">
    <property type="entry name" value="HYDROGEN PEROXIDE-INDUCIBLE GENES ACTIVATOR"/>
    <property type="match status" value="1"/>
</dbReference>
<accession>A0A177N7I6</accession>
<dbReference type="PRINTS" id="PR00039">
    <property type="entry name" value="HTHLYSR"/>
</dbReference>
<evidence type="ECO:0000256" key="2">
    <source>
        <dbReference type="ARBA" id="ARBA00023015"/>
    </source>
</evidence>
<dbReference type="STRING" id="702114.A1355_00900"/>